<protein>
    <submittedName>
        <fullName evidence="1">Iron ABC transporter substrate-binding protein</fullName>
    </submittedName>
</protein>
<dbReference type="RefSeq" id="WP_151646650.1">
    <property type="nucleotide sequence ID" value="NZ_WBVY01000004.1"/>
</dbReference>
<reference evidence="1 2" key="1">
    <citation type="submission" date="2019-09" db="EMBL/GenBank/DDBJ databases">
        <title>Taxonomic organization of the family Brucellaceae based on a phylogenomic approach.</title>
        <authorList>
            <person name="Leclercq S."/>
            <person name="Cloeckaert A."/>
            <person name="Zygmunt M.S."/>
        </authorList>
    </citation>
    <scope>NUCLEOTIDE SEQUENCE [LARGE SCALE GENOMIC DNA]</scope>
    <source>
        <strain evidence="1 2">TA93</strain>
    </source>
</reference>
<proteinExistence type="predicted"/>
<dbReference type="Gene3D" id="4.10.410.40">
    <property type="match status" value="1"/>
</dbReference>
<sequence length="168" mass="17645">MWRRPRITTASGSTIAIGPATPVTGANEAAIITAYKALTFVPVGEVQNLGEFGDEANDVTFTSLSDARVRHLKGARDAGVLALVCGRDPLDAGQIALRAAEKTNLAYAIRIIANDAPDETGTPTEFYFHALVQSAKDSYGEADDVVTTAFNLGITTAVFEEEATAGTP</sequence>
<dbReference type="Pfam" id="PF08813">
    <property type="entry name" value="Phage_tail_3"/>
    <property type="match status" value="1"/>
</dbReference>
<evidence type="ECO:0000313" key="2">
    <source>
        <dbReference type="Proteomes" id="UP000460650"/>
    </source>
</evidence>
<dbReference type="InterPro" id="IPR014918">
    <property type="entry name" value="Phage_tail_3"/>
</dbReference>
<dbReference type="AlphaFoldDB" id="A0A7V8B1I0"/>
<gene>
    <name evidence="1" type="ORF">F9K94_15285</name>
</gene>
<accession>A0A7V8B1I0</accession>
<name>A0A7V8B1I0_9HYPH</name>
<evidence type="ECO:0000313" key="1">
    <source>
        <dbReference type="EMBL" id="KAB2655888.1"/>
    </source>
</evidence>
<dbReference type="Proteomes" id="UP000460650">
    <property type="component" value="Unassembled WGS sequence"/>
</dbReference>
<organism evidence="1 2">
    <name type="scientific">Brucella tritici</name>
    <dbReference type="NCBI Taxonomy" id="94626"/>
    <lineage>
        <taxon>Bacteria</taxon>
        <taxon>Pseudomonadati</taxon>
        <taxon>Pseudomonadota</taxon>
        <taxon>Alphaproteobacteria</taxon>
        <taxon>Hyphomicrobiales</taxon>
        <taxon>Brucellaceae</taxon>
        <taxon>Brucella/Ochrobactrum group</taxon>
        <taxon>Brucella</taxon>
    </lineage>
</organism>
<dbReference type="EMBL" id="WBVY01000004">
    <property type="protein sequence ID" value="KAB2655888.1"/>
    <property type="molecule type" value="Genomic_DNA"/>
</dbReference>
<comment type="caution">
    <text evidence="1">The sequence shown here is derived from an EMBL/GenBank/DDBJ whole genome shotgun (WGS) entry which is preliminary data.</text>
</comment>